<dbReference type="Pfam" id="PF05380">
    <property type="entry name" value="Peptidase_A17"/>
    <property type="match status" value="1"/>
</dbReference>
<dbReference type="GeneID" id="113521478"/>
<reference evidence="3" key="1">
    <citation type="submission" date="2025-08" db="UniProtKB">
        <authorList>
            <consortium name="RefSeq"/>
        </authorList>
    </citation>
    <scope>IDENTIFICATION</scope>
    <source>
        <tissue evidence="3">Whole larvae</tissue>
    </source>
</reference>
<keyword evidence="2" id="KW-1185">Reference proteome</keyword>
<dbReference type="Gene3D" id="3.30.70.270">
    <property type="match status" value="1"/>
</dbReference>
<dbReference type="Gene3D" id="3.10.10.10">
    <property type="entry name" value="HIV Type 1 Reverse Transcriptase, subunit A, domain 1"/>
    <property type="match status" value="1"/>
</dbReference>
<sequence length="1542" mass="175716">MANIKAYITNCDRNYKNMKIVYELAGKLSQSTNITPQERSSFLVRYKDIERFRQQFEEAFTIIMSSPEAMSDKSREELEVRYSAFMDMYYSIQVLHSSFETKSSNSTQQVSVKSEPGIHLPNISLSRYTGVYTEWPNFISIFNSLIHNNDSLSPIQKLHYLLSVLDKEPLSLVKHLVISNENYNVAYNLLIARYENKRVIADKHVEAILNLPTLAQLSLKNLTKFVYTIKENTQALNALNIDTKSWDFLLLHIILRKLSLELRSKFESQVDARSIPSFNNLITFLENQLYILENLNTCTHKASTSSSLTVVESKQLNKNKPYMVVCPCCQENHSIYHCSKFDAMTPEQRKSFVYQNKLCFNCLRTHHIAKCISRSVCGVCHGRHHTKLHIMSNTVRPNPTEEVAVSTLGSIMQLQSSNDERQFTMILGTVSVCVRDVNGQYHSARALIDNGSQVSIISESLAQQLRLPRTPSRCVLGLGASSAKQTRGTIHCHIKSVHDSSKFISTDCLIMKRITGNLPSVEVNSCIMDKCRNLVLADKNFSVPGQIDLLLGIDTYNQILDGKRCSLGDDMPTAHSSLFGWVIMGRAPAASQHSYSVISMACTGDPFFNLSRFWESEEPPSQPIRDPEDILCEKHFTDTHTRDDTGRFIVRLPFKVDHKPLGETHTTALKRFHNLERRMLKDDKLHELYVAFMKDYIEAGHMREVSTPVSRERYYIPHHGILREHSSTTKLRAVYDASASSSTGVSLNQILMSGPKLQKSIEDIILRFRIHKVVFTCDIKQMYRQVRMHNEDCKYQTIFWRASPDEPLKQYELITVTYGVTSSAFQAIRVIHELAHINSSQHPEACRVLLEDTFVDDVVSGSHSFDSAQHLQQELVNILSQGGFALRKWSSNSKEFLELFASDHCEPPYRFEEHGDNVYKILGIEWNAKTDSFIYRVSNISDVMTMRGVLSNIARLYDPCGFLAPVTFYAKHIMQQLWASQCGWDDPLPPAIQESWSELISNFHQLDKVSIPRWVITNQPLVCQLHGFSDASERGYAACVYLRVQNAHGISTQLLLAKSRVAPLKQKLTIPKLELNGALLLIRLTKHVFDILNVKVKISSVVAWCDSSIVLSWLKTSPHKLQTYEGNRVSQIQNLFPDVTWKHVPSMMNPADPASRGLSPAELVDHPLWWCPKWLELDDSTWPDNIPDLSEAELPGMKSSPFEVYVTQTVDEFPALTKFSSFPKLQSVVAWCKRFIYNLRNYSQRRTGPLSVCELSASTHTIVRLVQSSEFLETSRRLREDKPLKGCLLRLNLFLDQDGLIRVGGRLINSNLPYNAKHPLLLPKTHHNVTQHIKNSHEEIHKHLARQQVVWHLNPPASPHMGGLWESAVRSAKIILTRVIGDRSLVFEELATIFAKVEAALNSRPLVPITNDSNDLDVLTPGHFLIGKPLQALPEEEMTESNLLKRWQLVRQITQHFWKRWQTEYLHTLQQRPKWLARLPNVQVGDLVLLKESALPPLRWKTARVTRVYPGSDGTVRVVELKTSAGSLLRPVTKICPLLCQA</sequence>
<evidence type="ECO:0000259" key="1">
    <source>
        <dbReference type="Pfam" id="PF18701"/>
    </source>
</evidence>
<proteinExistence type="predicted"/>
<dbReference type="InterPro" id="IPR043128">
    <property type="entry name" value="Rev_trsase/Diguanyl_cyclase"/>
</dbReference>
<dbReference type="InterPro" id="IPR021109">
    <property type="entry name" value="Peptidase_aspartic_dom_sf"/>
</dbReference>
<dbReference type="InterPro" id="IPR040676">
    <property type="entry name" value="DUF5641"/>
</dbReference>
<dbReference type="InterPro" id="IPR008042">
    <property type="entry name" value="Retrotrans_Pao"/>
</dbReference>
<dbReference type="InterPro" id="IPR036397">
    <property type="entry name" value="RNaseH_sf"/>
</dbReference>
<dbReference type="InterPro" id="IPR043502">
    <property type="entry name" value="DNA/RNA_pol_sf"/>
</dbReference>
<dbReference type="CDD" id="cd00303">
    <property type="entry name" value="retropepsin_like"/>
    <property type="match status" value="1"/>
</dbReference>
<organism evidence="2 3">
    <name type="scientific">Galleria mellonella</name>
    <name type="common">Greater wax moth</name>
    <dbReference type="NCBI Taxonomy" id="7137"/>
    <lineage>
        <taxon>Eukaryota</taxon>
        <taxon>Metazoa</taxon>
        <taxon>Ecdysozoa</taxon>
        <taxon>Arthropoda</taxon>
        <taxon>Hexapoda</taxon>
        <taxon>Insecta</taxon>
        <taxon>Pterygota</taxon>
        <taxon>Neoptera</taxon>
        <taxon>Endopterygota</taxon>
        <taxon>Lepidoptera</taxon>
        <taxon>Glossata</taxon>
        <taxon>Ditrysia</taxon>
        <taxon>Pyraloidea</taxon>
        <taxon>Pyralidae</taxon>
        <taxon>Galleriinae</taxon>
        <taxon>Galleria</taxon>
    </lineage>
</organism>
<dbReference type="Gene3D" id="2.40.70.10">
    <property type="entry name" value="Acid Proteases"/>
    <property type="match status" value="1"/>
</dbReference>
<dbReference type="RefSeq" id="XP_052759028.1">
    <property type="nucleotide sequence ID" value="XM_052903068.1"/>
</dbReference>
<evidence type="ECO:0000313" key="2">
    <source>
        <dbReference type="Proteomes" id="UP001652740"/>
    </source>
</evidence>
<dbReference type="PANTHER" id="PTHR47331:SF5">
    <property type="entry name" value="RIBONUCLEASE H"/>
    <property type="match status" value="1"/>
</dbReference>
<name>A0ABM3N627_GALME</name>
<protein>
    <submittedName>
        <fullName evidence="3">Uncharacterized protein LOC113521478</fullName>
    </submittedName>
</protein>
<dbReference type="SUPFAM" id="SSF56672">
    <property type="entry name" value="DNA/RNA polymerases"/>
    <property type="match status" value="1"/>
</dbReference>
<dbReference type="Gene3D" id="3.30.420.10">
    <property type="entry name" value="Ribonuclease H-like superfamily/Ribonuclease H"/>
    <property type="match status" value="1"/>
</dbReference>
<dbReference type="Pfam" id="PF03564">
    <property type="entry name" value="DUF1759"/>
    <property type="match status" value="1"/>
</dbReference>
<dbReference type="Proteomes" id="UP001652740">
    <property type="component" value="Unplaced"/>
</dbReference>
<evidence type="ECO:0000313" key="3">
    <source>
        <dbReference type="RefSeq" id="XP_052759028.1"/>
    </source>
</evidence>
<feature type="domain" description="DUF5641" evidence="1">
    <location>
        <begin position="1445"/>
        <end position="1538"/>
    </location>
</feature>
<dbReference type="Pfam" id="PF18701">
    <property type="entry name" value="DUF5641"/>
    <property type="match status" value="1"/>
</dbReference>
<dbReference type="InterPro" id="IPR005312">
    <property type="entry name" value="DUF1759"/>
</dbReference>
<gene>
    <name evidence="3" type="primary">LOC113521478</name>
</gene>
<dbReference type="PANTHER" id="PTHR47331">
    <property type="entry name" value="PHD-TYPE DOMAIN-CONTAINING PROTEIN"/>
    <property type="match status" value="1"/>
</dbReference>
<accession>A0ABM3N627</accession>